<protein>
    <recommendedName>
        <fullName evidence="4">Outer membrane protein assembly factor BamB</fullName>
    </recommendedName>
</protein>
<keyword evidence="4" id="KW-0449">Lipoprotein</keyword>
<gene>
    <name evidence="4 7" type="primary">bamB</name>
    <name evidence="7" type="ORF">DBW98_01355</name>
</gene>
<evidence type="ECO:0000313" key="8">
    <source>
        <dbReference type="Proteomes" id="UP000253032"/>
    </source>
</evidence>
<dbReference type="InterPro" id="IPR018391">
    <property type="entry name" value="PQQ_b-propeller_rpt"/>
</dbReference>
<dbReference type="InterPro" id="IPR011047">
    <property type="entry name" value="Quinoprotein_ADH-like_sf"/>
</dbReference>
<feature type="domain" description="Pyrrolo-quinoline quinone repeat" evidence="6">
    <location>
        <begin position="78"/>
        <end position="308"/>
    </location>
</feature>
<name>A0A368BQH9_9GAMM</name>
<evidence type="ECO:0000313" key="7">
    <source>
        <dbReference type="EMBL" id="RCL39127.1"/>
    </source>
</evidence>
<dbReference type="NCBIfam" id="TIGR03300">
    <property type="entry name" value="assembly_YfgL"/>
    <property type="match status" value="1"/>
</dbReference>
<keyword evidence="2 4" id="KW-0472">Membrane</keyword>
<comment type="function">
    <text evidence="4">Part of the outer membrane protein assembly complex, which is involved in assembly and insertion of beta-barrel proteins into the outer membrane.</text>
</comment>
<keyword evidence="4" id="KW-0564">Palmitate</keyword>
<dbReference type="HAMAP" id="MF_00923">
    <property type="entry name" value="OM_assembly_BamB"/>
    <property type="match status" value="1"/>
</dbReference>
<evidence type="ECO:0000256" key="3">
    <source>
        <dbReference type="ARBA" id="ARBA00023237"/>
    </source>
</evidence>
<dbReference type="GO" id="GO:0009279">
    <property type="term" value="C:cell outer membrane"/>
    <property type="evidence" value="ECO:0007669"/>
    <property type="project" value="UniProtKB-SubCell"/>
</dbReference>
<organism evidence="7 8">
    <name type="scientific">SAR86 cluster bacterium</name>
    <dbReference type="NCBI Taxonomy" id="2030880"/>
    <lineage>
        <taxon>Bacteria</taxon>
        <taxon>Pseudomonadati</taxon>
        <taxon>Pseudomonadota</taxon>
        <taxon>Gammaproteobacteria</taxon>
        <taxon>SAR86 cluster</taxon>
    </lineage>
</organism>
<evidence type="ECO:0000259" key="6">
    <source>
        <dbReference type="Pfam" id="PF13360"/>
    </source>
</evidence>
<feature type="chain" id="PRO_5017089679" description="Outer membrane protein assembly factor BamB" evidence="5">
    <location>
        <begin position="22"/>
        <end position="381"/>
    </location>
</feature>
<feature type="signal peptide" evidence="5">
    <location>
        <begin position="1"/>
        <end position="21"/>
    </location>
</feature>
<dbReference type="SMART" id="SM00564">
    <property type="entry name" value="PQQ"/>
    <property type="match status" value="6"/>
</dbReference>
<comment type="similarity">
    <text evidence="4">Belongs to the BamB family.</text>
</comment>
<evidence type="ECO:0000256" key="2">
    <source>
        <dbReference type="ARBA" id="ARBA00023136"/>
    </source>
</evidence>
<sequence length="381" mass="41752">MKKNIFLSIFLLLISSCSTLAFWSDDSEEDLIEPVSLESIKDEYSISVEWKKSFKGENSLGSFKPSFYSGSMLIADPEGNVHSANAVSGKINWQINLDRELSSGVASGFGKLVVSDIDGFVIAIDSERQEILWEKNIGGEILSNAVISASHVIAKNSVGELVALDSSSGEKNWSFRSQLPALTVRGTGEPIIEDGIVFSTFDNGRLAAFQLDTGFFLWDAPISFLEGSSELENLIDADSAPILAKQLIFATNYQGNLTAFDIAQKRPVWNEDASSFYSPIAVNNMIMVIQDDSSIISFSLNNLSKSWTSEEYLRRDLSNGAVYKNLLLVGDLEGYVHVINPLTGITVGRKKVTGKPIMSIVTFRDLAYVVDQDSNIVAIKL</sequence>
<dbReference type="PANTHER" id="PTHR34512:SF30">
    <property type="entry name" value="OUTER MEMBRANE PROTEIN ASSEMBLY FACTOR BAMB"/>
    <property type="match status" value="1"/>
</dbReference>
<comment type="subcellular location">
    <subcellularLocation>
        <location evidence="4">Cell outer membrane</location>
        <topology evidence="4">Lipid-anchor</topology>
    </subcellularLocation>
</comment>
<dbReference type="InterPro" id="IPR015943">
    <property type="entry name" value="WD40/YVTN_repeat-like_dom_sf"/>
</dbReference>
<dbReference type="SUPFAM" id="SSF50998">
    <property type="entry name" value="Quinoprotein alcohol dehydrogenase-like"/>
    <property type="match status" value="1"/>
</dbReference>
<dbReference type="Proteomes" id="UP000253032">
    <property type="component" value="Unassembled WGS sequence"/>
</dbReference>
<keyword evidence="1 4" id="KW-0732">Signal</keyword>
<accession>A0A368BQH9</accession>
<dbReference type="Gene3D" id="2.130.10.10">
    <property type="entry name" value="YVTN repeat-like/Quinoprotein amine dehydrogenase"/>
    <property type="match status" value="1"/>
</dbReference>
<dbReference type="InterPro" id="IPR017687">
    <property type="entry name" value="BamB"/>
</dbReference>
<evidence type="ECO:0000256" key="5">
    <source>
        <dbReference type="SAM" id="SignalP"/>
    </source>
</evidence>
<evidence type="ECO:0000256" key="4">
    <source>
        <dbReference type="HAMAP-Rule" id="MF_00923"/>
    </source>
</evidence>
<reference evidence="7 8" key="1">
    <citation type="journal article" date="2018" name="Microbiome">
        <title>Fine metagenomic profile of the Mediterranean stratified and mixed water columns revealed by assembly and recruitment.</title>
        <authorList>
            <person name="Haro-Moreno J.M."/>
            <person name="Lopez-Perez M."/>
            <person name="De La Torre J.R."/>
            <person name="Picazo A."/>
            <person name="Camacho A."/>
            <person name="Rodriguez-Valera F."/>
        </authorList>
    </citation>
    <scope>NUCLEOTIDE SEQUENCE [LARGE SCALE GENOMIC DNA]</scope>
    <source>
        <strain evidence="7">MED-G84</strain>
    </source>
</reference>
<dbReference type="PANTHER" id="PTHR34512">
    <property type="entry name" value="CELL SURFACE PROTEIN"/>
    <property type="match status" value="1"/>
</dbReference>
<dbReference type="Pfam" id="PF13360">
    <property type="entry name" value="PQQ_2"/>
    <property type="match status" value="1"/>
</dbReference>
<comment type="caution">
    <text evidence="7">The sequence shown here is derived from an EMBL/GenBank/DDBJ whole genome shotgun (WGS) entry which is preliminary data.</text>
</comment>
<dbReference type="PROSITE" id="PS51257">
    <property type="entry name" value="PROKAR_LIPOPROTEIN"/>
    <property type="match status" value="1"/>
</dbReference>
<dbReference type="InterPro" id="IPR002372">
    <property type="entry name" value="PQQ_rpt_dom"/>
</dbReference>
<dbReference type="GO" id="GO:0043165">
    <property type="term" value="P:Gram-negative-bacterium-type cell outer membrane assembly"/>
    <property type="evidence" value="ECO:0007669"/>
    <property type="project" value="UniProtKB-UniRule"/>
</dbReference>
<dbReference type="EMBL" id="QOPC01000004">
    <property type="protein sequence ID" value="RCL39127.1"/>
    <property type="molecule type" value="Genomic_DNA"/>
</dbReference>
<keyword evidence="3 4" id="KW-0998">Cell outer membrane</keyword>
<evidence type="ECO:0000256" key="1">
    <source>
        <dbReference type="ARBA" id="ARBA00022729"/>
    </source>
</evidence>
<dbReference type="GO" id="GO:0051205">
    <property type="term" value="P:protein insertion into membrane"/>
    <property type="evidence" value="ECO:0007669"/>
    <property type="project" value="UniProtKB-UniRule"/>
</dbReference>
<proteinExistence type="inferred from homology"/>
<dbReference type="AlphaFoldDB" id="A0A368BQH9"/>
<comment type="subunit">
    <text evidence="4">Part of the Bam complex.</text>
</comment>